<evidence type="ECO:0000256" key="1">
    <source>
        <dbReference type="ARBA" id="ARBA00007164"/>
    </source>
</evidence>
<evidence type="ECO:0000256" key="2">
    <source>
        <dbReference type="ARBA" id="ARBA00022729"/>
    </source>
</evidence>
<dbReference type="Gene3D" id="3.40.710.10">
    <property type="entry name" value="DD-peptidase/beta-lactamase superfamily"/>
    <property type="match status" value="1"/>
</dbReference>
<evidence type="ECO:0000313" key="11">
    <source>
        <dbReference type="Proteomes" id="UP001589890"/>
    </source>
</evidence>
<evidence type="ECO:0000256" key="4">
    <source>
        <dbReference type="ARBA" id="ARBA00022960"/>
    </source>
</evidence>
<feature type="domain" description="Peptidase S11 D-alanyl-D-alanine carboxypeptidase A N-terminal" evidence="9">
    <location>
        <begin position="78"/>
        <end position="282"/>
    </location>
</feature>
<evidence type="ECO:0000256" key="7">
    <source>
        <dbReference type="RuleBase" id="RU004016"/>
    </source>
</evidence>
<dbReference type="InterPro" id="IPR012338">
    <property type="entry name" value="Beta-lactam/transpept-like"/>
</dbReference>
<dbReference type="RefSeq" id="WP_380044803.1">
    <property type="nucleotide sequence ID" value="NZ_JBHLTC010000009.1"/>
</dbReference>
<dbReference type="EC" id="3.4.-.-" evidence="10"/>
<comment type="similarity">
    <text evidence="1 7">Belongs to the peptidase S11 family.</text>
</comment>
<evidence type="ECO:0000256" key="6">
    <source>
        <dbReference type="ARBA" id="ARBA00023316"/>
    </source>
</evidence>
<dbReference type="PANTHER" id="PTHR21581">
    <property type="entry name" value="D-ALANYL-D-ALANINE CARBOXYPEPTIDASE"/>
    <property type="match status" value="1"/>
</dbReference>
<keyword evidence="10" id="KW-0121">Carboxypeptidase</keyword>
<dbReference type="Pfam" id="PF00768">
    <property type="entry name" value="Peptidase_S11"/>
    <property type="match status" value="1"/>
</dbReference>
<dbReference type="PANTHER" id="PTHR21581:SF33">
    <property type="entry name" value="D-ALANYL-D-ALANINE CARBOXYPEPTIDASE DACB"/>
    <property type="match status" value="1"/>
</dbReference>
<dbReference type="SUPFAM" id="SSF56601">
    <property type="entry name" value="beta-lactamase/transpeptidase-like"/>
    <property type="match status" value="1"/>
</dbReference>
<dbReference type="InterPro" id="IPR001967">
    <property type="entry name" value="Peptidase_S11_N"/>
</dbReference>
<keyword evidence="3 10" id="KW-0378">Hydrolase</keyword>
<keyword evidence="6" id="KW-0961">Cell wall biogenesis/degradation</keyword>
<keyword evidence="11" id="KW-1185">Reference proteome</keyword>
<protein>
    <submittedName>
        <fullName evidence="10">D-alanyl-D-alanine carboxypeptidase family protein</fullName>
        <ecNumber evidence="10">3.4.-.-</ecNumber>
    </submittedName>
</protein>
<proteinExistence type="inferred from homology"/>
<keyword evidence="2" id="KW-0732">Signal</keyword>
<dbReference type="Proteomes" id="UP001589890">
    <property type="component" value="Unassembled WGS sequence"/>
</dbReference>
<evidence type="ECO:0000256" key="3">
    <source>
        <dbReference type="ARBA" id="ARBA00022801"/>
    </source>
</evidence>
<feature type="region of interest" description="Disordered" evidence="8">
    <location>
        <begin position="106"/>
        <end position="134"/>
    </location>
</feature>
<sequence length="318" mass="32933">MRSVLKTGAAAVAITALGVSGWLVARPGDDGAVLWSAGQPAGGAAGGNVAASNLLLPWPKDGQSAVEVEGVGSLGARGDREPVPIASLAKVMTAYVILKHHPLKDDDAGPGIEIDQTAENESASRDESTAKVRAGRSYSERELLELMLIPSGNNIARLLARWDAGSQEAFVQKMNEAAHDLGMDQTKYTGASGFEPSTVSTAVDQLKLAREVMKSSVIRSIVAKRSVTLPGIKGEIVNTNALLDEPGVVGLKTGSSTPAGGALMWAAKALDGSGRLIIGVVLHQHPDTTPAEGRRTVFNTSKKLLAGVQEALAAGKVH</sequence>
<dbReference type="InterPro" id="IPR018044">
    <property type="entry name" value="Peptidase_S11"/>
</dbReference>
<evidence type="ECO:0000256" key="5">
    <source>
        <dbReference type="ARBA" id="ARBA00022984"/>
    </source>
</evidence>
<evidence type="ECO:0000256" key="8">
    <source>
        <dbReference type="SAM" id="MobiDB-lite"/>
    </source>
</evidence>
<dbReference type="PRINTS" id="PR00725">
    <property type="entry name" value="DADACBPTASE1"/>
</dbReference>
<evidence type="ECO:0000259" key="9">
    <source>
        <dbReference type="Pfam" id="PF00768"/>
    </source>
</evidence>
<evidence type="ECO:0000313" key="10">
    <source>
        <dbReference type="EMBL" id="MFC0624056.1"/>
    </source>
</evidence>
<gene>
    <name evidence="10" type="ORF">ACFFGN_08275</name>
</gene>
<dbReference type="EMBL" id="JBHLTC010000009">
    <property type="protein sequence ID" value="MFC0624056.1"/>
    <property type="molecule type" value="Genomic_DNA"/>
</dbReference>
<organism evidence="10 11">
    <name type="scientific">Kribbella deserti</name>
    <dbReference type="NCBI Taxonomy" id="1926257"/>
    <lineage>
        <taxon>Bacteria</taxon>
        <taxon>Bacillati</taxon>
        <taxon>Actinomycetota</taxon>
        <taxon>Actinomycetes</taxon>
        <taxon>Propionibacteriales</taxon>
        <taxon>Kribbellaceae</taxon>
        <taxon>Kribbella</taxon>
    </lineage>
</organism>
<keyword evidence="4" id="KW-0133">Cell shape</keyword>
<keyword evidence="5" id="KW-0573">Peptidoglycan synthesis</keyword>
<keyword evidence="10" id="KW-0645">Protease</keyword>
<accession>A0ABV6QHD6</accession>
<reference evidence="10 11" key="1">
    <citation type="submission" date="2024-09" db="EMBL/GenBank/DDBJ databases">
        <authorList>
            <person name="Sun Q."/>
            <person name="Mori K."/>
        </authorList>
    </citation>
    <scope>NUCLEOTIDE SEQUENCE [LARGE SCALE GENOMIC DNA]</scope>
    <source>
        <strain evidence="10 11">CGMCC 1.15906</strain>
    </source>
</reference>
<dbReference type="GO" id="GO:0004180">
    <property type="term" value="F:carboxypeptidase activity"/>
    <property type="evidence" value="ECO:0007669"/>
    <property type="project" value="UniProtKB-KW"/>
</dbReference>
<name>A0ABV6QHD6_9ACTN</name>
<comment type="caution">
    <text evidence="10">The sequence shown here is derived from an EMBL/GenBank/DDBJ whole genome shotgun (WGS) entry which is preliminary data.</text>
</comment>